<dbReference type="EMBL" id="CP043529">
    <property type="protein sequence ID" value="QEW37034.1"/>
    <property type="molecule type" value="Genomic_DNA"/>
</dbReference>
<evidence type="ECO:0000256" key="2">
    <source>
        <dbReference type="ARBA" id="ARBA00022475"/>
    </source>
</evidence>
<evidence type="ECO:0000313" key="8">
    <source>
        <dbReference type="EMBL" id="QEW37034.1"/>
    </source>
</evidence>
<sequence length="510" mass="57719">MISNFSNNKRIAKNTLILYVRMLFMMLVALYTSRVILNVLGVEDFGIYNVVGGLVSMFALVSGAISISISRFITFELGRNNQKELNIVFSSAIIIQIVICLLFILLAETLGLWFLNTKMSFPEGRMCATNVIFQFSVATFCVNLISIPYNAAIIAHEKMAAFAYISIFETLAKLIIAFAIPYILYDKLIIYGGLLLLVAIIVRLVYGIYCKYHFEECRFRFLFDKTVFYNMFTYAGWTYIGASSALLRDTGGNILINLFYGPVANAANGIGTQVQQAVNQFVTNFMTALNPQIIKSYAAANYDYMKFLVLNASRISYYMMLFFSLPILFNTHYILVLWLEQVPQYCVEFVRLALLFVMSESLSTPLITSASASGKIKKYQLLVGGIQSFNFPLSLLCLYMGMPPYVTFVVAICISQLCLAGRLYILRNMMDFSARQFIHSVYSNIIKVTIIALILPIGVQYYIDESWGGFIISCIICFISVFISIVYVGCNRQERAFIMTKAESFIHNFF</sequence>
<feature type="transmembrane region" description="Helical" evidence="6">
    <location>
        <begin position="16"/>
        <end position="40"/>
    </location>
</feature>
<organism evidence="8 9">
    <name type="scientific">Phocaeicola vulgatus</name>
    <name type="common">Bacteroides vulgatus</name>
    <dbReference type="NCBI Taxonomy" id="821"/>
    <lineage>
        <taxon>Bacteria</taxon>
        <taxon>Pseudomonadati</taxon>
        <taxon>Bacteroidota</taxon>
        <taxon>Bacteroidia</taxon>
        <taxon>Bacteroidales</taxon>
        <taxon>Bacteroidaceae</taxon>
        <taxon>Phocaeicola</taxon>
    </lineage>
</organism>
<keyword evidence="4 6" id="KW-1133">Transmembrane helix</keyword>
<evidence type="ECO:0000256" key="3">
    <source>
        <dbReference type="ARBA" id="ARBA00022692"/>
    </source>
</evidence>
<evidence type="ECO:0000256" key="5">
    <source>
        <dbReference type="ARBA" id="ARBA00023136"/>
    </source>
</evidence>
<feature type="transmembrane region" description="Helical" evidence="6">
    <location>
        <begin position="469"/>
        <end position="490"/>
    </location>
</feature>
<feature type="transmembrane region" description="Helical" evidence="6">
    <location>
        <begin position="46"/>
        <end position="73"/>
    </location>
</feature>
<dbReference type="RefSeq" id="WP_005847818.1">
    <property type="nucleotide sequence ID" value="NZ_CACRTA010000027.1"/>
</dbReference>
<keyword evidence="3 6" id="KW-0812">Transmembrane</keyword>
<protein>
    <submittedName>
        <fullName evidence="7">Lipopolysaccharide biosynthesis protein</fullName>
    </submittedName>
</protein>
<evidence type="ECO:0000313" key="7">
    <source>
        <dbReference type="EMBL" id="KAB3573445.1"/>
    </source>
</evidence>
<evidence type="ECO:0000256" key="1">
    <source>
        <dbReference type="ARBA" id="ARBA00004651"/>
    </source>
</evidence>
<comment type="subcellular location">
    <subcellularLocation>
        <location evidence="1">Cell membrane</location>
        <topology evidence="1">Multi-pass membrane protein</topology>
    </subcellularLocation>
</comment>
<dbReference type="Proteomes" id="UP000433382">
    <property type="component" value="Unassembled WGS sequence"/>
</dbReference>
<feature type="transmembrane region" description="Helical" evidence="6">
    <location>
        <begin position="161"/>
        <end position="183"/>
    </location>
</feature>
<dbReference type="AlphaFoldDB" id="A0A5P3AVD5"/>
<keyword evidence="2" id="KW-1003">Cell membrane</keyword>
<proteinExistence type="predicted"/>
<keyword evidence="5 6" id="KW-0472">Membrane</keyword>
<name>A0A5P3AVD5_PHOVU</name>
<dbReference type="PANTHER" id="PTHR30250:SF26">
    <property type="entry name" value="PSMA PROTEIN"/>
    <property type="match status" value="1"/>
</dbReference>
<feature type="transmembrane region" description="Helical" evidence="6">
    <location>
        <begin position="349"/>
        <end position="367"/>
    </location>
</feature>
<feature type="transmembrane region" description="Helical" evidence="6">
    <location>
        <begin position="85"/>
        <end position="111"/>
    </location>
</feature>
<evidence type="ECO:0000313" key="9">
    <source>
        <dbReference type="Proteomes" id="UP000326091"/>
    </source>
</evidence>
<feature type="transmembrane region" description="Helical" evidence="6">
    <location>
        <begin position="408"/>
        <end position="425"/>
    </location>
</feature>
<feature type="transmembrane region" description="Helical" evidence="6">
    <location>
        <begin position="189"/>
        <end position="210"/>
    </location>
</feature>
<dbReference type="Proteomes" id="UP000326091">
    <property type="component" value="Chromosome"/>
</dbReference>
<evidence type="ECO:0000256" key="4">
    <source>
        <dbReference type="ARBA" id="ARBA00022989"/>
    </source>
</evidence>
<feature type="transmembrane region" description="Helical" evidence="6">
    <location>
        <begin position="315"/>
        <end position="337"/>
    </location>
</feature>
<reference evidence="8 9" key="2">
    <citation type="submission" date="2019-09" db="EMBL/GenBank/DDBJ databases">
        <title>Commensal-derived Metabolites Govern Vibrio cholerae Pathogenesis in Host.</title>
        <authorList>
            <person name="Yoon S.S."/>
            <person name="Yoon M.Y."/>
        </authorList>
    </citation>
    <scope>NUCLEOTIDE SEQUENCE [LARGE SCALE GENOMIC DNA]</scope>
    <source>
        <strain evidence="8 9">VIC01</strain>
    </source>
</reference>
<accession>A0A5P3AVD5</accession>
<feature type="transmembrane region" description="Helical" evidence="6">
    <location>
        <begin position="445"/>
        <end position="463"/>
    </location>
</feature>
<dbReference type="PANTHER" id="PTHR30250">
    <property type="entry name" value="PST FAMILY PREDICTED COLANIC ACID TRANSPORTER"/>
    <property type="match status" value="1"/>
</dbReference>
<evidence type="ECO:0000256" key="6">
    <source>
        <dbReference type="SAM" id="Phobius"/>
    </source>
</evidence>
<feature type="transmembrane region" description="Helical" evidence="6">
    <location>
        <begin position="131"/>
        <end position="149"/>
    </location>
</feature>
<dbReference type="EMBL" id="WCZM01000002">
    <property type="protein sequence ID" value="KAB3573445.1"/>
    <property type="molecule type" value="Genomic_DNA"/>
</dbReference>
<dbReference type="InterPro" id="IPR050833">
    <property type="entry name" value="Poly_Biosynth_Transport"/>
</dbReference>
<gene>
    <name evidence="7" type="ORF">GAY01_02255</name>
    <name evidence="8" type="ORF">VIC01_02607</name>
</gene>
<evidence type="ECO:0000313" key="10">
    <source>
        <dbReference type="Proteomes" id="UP000433382"/>
    </source>
</evidence>
<dbReference type="GO" id="GO:0005886">
    <property type="term" value="C:plasma membrane"/>
    <property type="evidence" value="ECO:0007669"/>
    <property type="project" value="UniProtKB-SubCell"/>
</dbReference>
<reference evidence="7 10" key="1">
    <citation type="journal article" date="2019" name="Nat. Med.">
        <title>A library of human gut bacterial isolates paired with longitudinal multiomics data enables mechanistic microbiome research.</title>
        <authorList>
            <person name="Poyet M."/>
            <person name="Groussin M."/>
            <person name="Gibbons S.M."/>
            <person name="Avila-Pacheco J."/>
            <person name="Jiang X."/>
            <person name="Kearney S.M."/>
            <person name="Perrotta A.R."/>
            <person name="Berdy B."/>
            <person name="Zhao S."/>
            <person name="Lieberman T.D."/>
            <person name="Swanson P.K."/>
            <person name="Smith M."/>
            <person name="Roesemann S."/>
            <person name="Alexander J.E."/>
            <person name="Rich S.A."/>
            <person name="Livny J."/>
            <person name="Vlamakis H."/>
            <person name="Clish C."/>
            <person name="Bullock K."/>
            <person name="Deik A."/>
            <person name="Scott J."/>
            <person name="Pierce K.A."/>
            <person name="Xavier R.J."/>
            <person name="Alm E.J."/>
        </authorList>
    </citation>
    <scope>NUCLEOTIDE SEQUENCE [LARGE SCALE GENOMIC DNA]</scope>
    <source>
        <strain evidence="7 10">BIOML-A73</strain>
    </source>
</reference>